<dbReference type="EMBL" id="JARJLG010000273">
    <property type="protein sequence ID" value="KAJ7720986.1"/>
    <property type="molecule type" value="Genomic_DNA"/>
</dbReference>
<evidence type="ECO:0000256" key="1">
    <source>
        <dbReference type="SAM" id="Phobius"/>
    </source>
</evidence>
<organism evidence="2 3">
    <name type="scientific">Mycena maculata</name>
    <dbReference type="NCBI Taxonomy" id="230809"/>
    <lineage>
        <taxon>Eukaryota</taxon>
        <taxon>Fungi</taxon>
        <taxon>Dikarya</taxon>
        <taxon>Basidiomycota</taxon>
        <taxon>Agaricomycotina</taxon>
        <taxon>Agaricomycetes</taxon>
        <taxon>Agaricomycetidae</taxon>
        <taxon>Agaricales</taxon>
        <taxon>Marasmiineae</taxon>
        <taxon>Mycenaceae</taxon>
        <taxon>Mycena</taxon>
    </lineage>
</organism>
<evidence type="ECO:0000313" key="2">
    <source>
        <dbReference type="EMBL" id="KAJ7720986.1"/>
    </source>
</evidence>
<keyword evidence="1" id="KW-1133">Transmembrane helix</keyword>
<accession>A0AAD7MJX8</accession>
<evidence type="ECO:0000313" key="3">
    <source>
        <dbReference type="Proteomes" id="UP001215280"/>
    </source>
</evidence>
<dbReference type="Proteomes" id="UP001215280">
    <property type="component" value="Unassembled WGS sequence"/>
</dbReference>
<dbReference type="AlphaFoldDB" id="A0AAD7MJX8"/>
<gene>
    <name evidence="2" type="ORF">DFH07DRAFT_858233</name>
</gene>
<keyword evidence="3" id="KW-1185">Reference proteome</keyword>
<proteinExistence type="predicted"/>
<protein>
    <submittedName>
        <fullName evidence="2">Uncharacterized protein</fullName>
    </submittedName>
</protein>
<name>A0AAD7MJX8_9AGAR</name>
<keyword evidence="1" id="KW-0472">Membrane</keyword>
<comment type="caution">
    <text evidence="2">The sequence shown here is derived from an EMBL/GenBank/DDBJ whole genome shotgun (WGS) entry which is preliminary data.</text>
</comment>
<sequence>MRVGQVLILIQAQIGREWRYSRRRRIWMSRCSSIRRCPSSPLVDASPFAPPVQCPPPPSSRPMPYAFAALSPSCPAVRAHDTGPGPACIRPTDPRKHHLLACLLTTSDARRHARTFIIIINHIITVCISIFSSFFLRYIYIRAFILPVFAMHDTVLASASPFLFCIRTYDLVRLRSCFC</sequence>
<feature type="transmembrane region" description="Helical" evidence="1">
    <location>
        <begin position="144"/>
        <end position="166"/>
    </location>
</feature>
<reference evidence="2" key="1">
    <citation type="submission" date="2023-03" db="EMBL/GenBank/DDBJ databases">
        <title>Massive genome expansion in bonnet fungi (Mycena s.s.) driven by repeated elements and novel gene families across ecological guilds.</title>
        <authorList>
            <consortium name="Lawrence Berkeley National Laboratory"/>
            <person name="Harder C.B."/>
            <person name="Miyauchi S."/>
            <person name="Viragh M."/>
            <person name="Kuo A."/>
            <person name="Thoen E."/>
            <person name="Andreopoulos B."/>
            <person name="Lu D."/>
            <person name="Skrede I."/>
            <person name="Drula E."/>
            <person name="Henrissat B."/>
            <person name="Morin E."/>
            <person name="Kohler A."/>
            <person name="Barry K."/>
            <person name="LaButti K."/>
            <person name="Morin E."/>
            <person name="Salamov A."/>
            <person name="Lipzen A."/>
            <person name="Mereny Z."/>
            <person name="Hegedus B."/>
            <person name="Baldrian P."/>
            <person name="Stursova M."/>
            <person name="Weitz H."/>
            <person name="Taylor A."/>
            <person name="Grigoriev I.V."/>
            <person name="Nagy L.G."/>
            <person name="Martin F."/>
            <person name="Kauserud H."/>
        </authorList>
    </citation>
    <scope>NUCLEOTIDE SEQUENCE</scope>
    <source>
        <strain evidence="2">CBHHK188m</strain>
    </source>
</reference>
<keyword evidence="1" id="KW-0812">Transmembrane</keyword>
<feature type="transmembrane region" description="Helical" evidence="1">
    <location>
        <begin position="116"/>
        <end position="138"/>
    </location>
</feature>